<name>C8VWK8_DESAS</name>
<accession>C8VWK8</accession>
<protein>
    <submittedName>
        <fullName evidence="1">Uncharacterized protein</fullName>
    </submittedName>
</protein>
<proteinExistence type="predicted"/>
<dbReference type="RefSeq" id="WP_015759059.1">
    <property type="nucleotide sequence ID" value="NC_013216.1"/>
</dbReference>
<dbReference type="KEGG" id="dae:Dtox_3663"/>
<organism evidence="1 2">
    <name type="scientific">Desulfofarcimen acetoxidans (strain ATCC 49208 / DSM 771 / KCTC 5769 / VKM B-1644 / 5575)</name>
    <name type="common">Desulfotomaculum acetoxidans</name>
    <dbReference type="NCBI Taxonomy" id="485916"/>
    <lineage>
        <taxon>Bacteria</taxon>
        <taxon>Bacillati</taxon>
        <taxon>Bacillota</taxon>
        <taxon>Clostridia</taxon>
        <taxon>Eubacteriales</taxon>
        <taxon>Peptococcaceae</taxon>
        <taxon>Desulfofarcimen</taxon>
    </lineage>
</organism>
<gene>
    <name evidence="1" type="ordered locus">Dtox_3663</name>
</gene>
<dbReference type="STRING" id="485916.Dtox_3663"/>
<reference evidence="1 2" key="1">
    <citation type="journal article" date="2009" name="Stand. Genomic Sci.">
        <title>Complete genome sequence of Desulfotomaculum acetoxidans type strain (5575).</title>
        <authorList>
            <person name="Spring S."/>
            <person name="Lapidus A."/>
            <person name="Schroder M."/>
            <person name="Gleim D."/>
            <person name="Sims D."/>
            <person name="Meincke L."/>
            <person name="Glavina Del Rio T."/>
            <person name="Tice H."/>
            <person name="Copeland A."/>
            <person name="Cheng J.F."/>
            <person name="Lucas S."/>
            <person name="Chen F."/>
            <person name="Nolan M."/>
            <person name="Bruce D."/>
            <person name="Goodwin L."/>
            <person name="Pitluck S."/>
            <person name="Ivanova N."/>
            <person name="Mavromatis K."/>
            <person name="Mikhailova N."/>
            <person name="Pati A."/>
            <person name="Chen A."/>
            <person name="Palaniappan K."/>
            <person name="Land M."/>
            <person name="Hauser L."/>
            <person name="Chang Y.J."/>
            <person name="Jeffries C.D."/>
            <person name="Chain P."/>
            <person name="Saunders E."/>
            <person name="Brettin T."/>
            <person name="Detter J.C."/>
            <person name="Goker M."/>
            <person name="Bristow J."/>
            <person name="Eisen J.A."/>
            <person name="Markowitz V."/>
            <person name="Hugenholtz P."/>
            <person name="Kyrpides N.C."/>
            <person name="Klenk H.P."/>
            <person name="Han C."/>
        </authorList>
    </citation>
    <scope>NUCLEOTIDE SEQUENCE [LARGE SCALE GENOMIC DNA]</scope>
    <source>
        <strain evidence="2">ATCC 49208 / DSM 771 / VKM B-1644</strain>
    </source>
</reference>
<dbReference type="EMBL" id="CP001720">
    <property type="protein sequence ID" value="ACV64372.1"/>
    <property type="molecule type" value="Genomic_DNA"/>
</dbReference>
<keyword evidence="2" id="KW-1185">Reference proteome</keyword>
<dbReference type="HOGENOM" id="CLU_873533_0_0_9"/>
<evidence type="ECO:0000313" key="2">
    <source>
        <dbReference type="Proteomes" id="UP000002217"/>
    </source>
</evidence>
<evidence type="ECO:0000313" key="1">
    <source>
        <dbReference type="EMBL" id="ACV64372.1"/>
    </source>
</evidence>
<sequence length="318" mass="36795">MAGPSIYYWSWMKRPDVKTENGLIIKGDEIEPYHPGEHQKELLNAVQGIYDDKTAIEFVKQWGMLGFAQSAPEVEERSNQIIGAVEFTYATRKKDNQDIDFKSVHQEVLQFFNPNGGFNLTPIGEPISDIVRFAQWVRCLSEVKRLLNLYQEDFTAAAYEAKEWINNLSPEWYKVLVKVNIKILQEQYGPSHTEPGFYKYILDIILHGSQRSFSHRSERGVWIQLRTSPINNGTPTGQPIIQFDGLFRFIEYLLLVEGGPSPKRCADPKCRQLFFPTKADQEYCPPPLGVKRSRCENRHGQWMRRNGIQKPKIKKEAK</sequence>
<dbReference type="AlphaFoldDB" id="C8VWK8"/>
<dbReference type="Proteomes" id="UP000002217">
    <property type="component" value="Chromosome"/>
</dbReference>